<dbReference type="InterPro" id="IPR033122">
    <property type="entry name" value="LETM1-like_RBD"/>
</dbReference>
<feature type="domain" description="Letm1 RBD" evidence="10">
    <location>
        <begin position="219"/>
        <end position="397"/>
    </location>
</feature>
<sequence>MATQKTARGSFTVATLLSSTTPSTYHSGLTLLIRPISRRQHTPCYGKTSFSSSCAARTPLPPPDKASRKHPPSPSSTSSSISSSTSTSTPSDVSSTVNPPPSTRPAKLELPEKPANSSKSFSYYFSLGKAYYAFYKTGLKNVYHNYRTAAPIRKKLGFAGYLPTLLPPRALSGTSAFEQLVTREGVTRAEFQLLRRSAHDVRRMIPFVLILIVCGEFTPLVVLALGARVTPLTCRVPRQLEKERRLKLERKSAALRAATTTAAAAGGSSQEWLNLTTLPRSVASVVRHASADEILRSCAVLGLSKSHRLPGYIPGFMQGTVVNWVYRPKLRRWLEYLAVDDALMREGGGVRGLSADELRIAVEERGGVDVGIDKAREEERERMMRRWLGTWIGEGGT</sequence>
<evidence type="ECO:0000256" key="2">
    <source>
        <dbReference type="ARBA" id="ARBA00022692"/>
    </source>
</evidence>
<dbReference type="EMBL" id="CP120630">
    <property type="protein sequence ID" value="WEW60410.1"/>
    <property type="molecule type" value="Genomic_DNA"/>
</dbReference>
<proteinExistence type="predicted"/>
<dbReference type="Pfam" id="PF07766">
    <property type="entry name" value="LETM1_RBD"/>
    <property type="match status" value="1"/>
</dbReference>
<dbReference type="AlphaFoldDB" id="A0AAF0DPA5"/>
<evidence type="ECO:0000256" key="9">
    <source>
        <dbReference type="SAM" id="Phobius"/>
    </source>
</evidence>
<evidence type="ECO:0000256" key="6">
    <source>
        <dbReference type="ARBA" id="ARBA00023136"/>
    </source>
</evidence>
<dbReference type="InterPro" id="IPR044202">
    <property type="entry name" value="LETM1/MDM38-like"/>
</dbReference>
<dbReference type="PROSITE" id="PS51758">
    <property type="entry name" value="LETM1_RBD"/>
    <property type="match status" value="1"/>
</dbReference>
<feature type="compositionally biased region" description="Low complexity" evidence="8">
    <location>
        <begin position="75"/>
        <end position="97"/>
    </location>
</feature>
<dbReference type="PANTHER" id="PTHR14009">
    <property type="entry name" value="LEUCINE ZIPPER-EF-HAND CONTAINING TRANSMEMBRANE PROTEIN"/>
    <property type="match status" value="1"/>
</dbReference>
<dbReference type="Proteomes" id="UP001219355">
    <property type="component" value="Chromosome 4"/>
</dbReference>
<accession>A0AAF0DPA5</accession>
<dbReference type="PANTHER" id="PTHR14009:SF6">
    <property type="entry name" value="LETM1 RBD DOMAIN-CONTAINING PROTEIN"/>
    <property type="match status" value="1"/>
</dbReference>
<protein>
    <recommendedName>
        <fullName evidence="10">Letm1 RBD domain-containing protein</fullName>
    </recommendedName>
</protein>
<dbReference type="GO" id="GO:0043022">
    <property type="term" value="F:ribosome binding"/>
    <property type="evidence" value="ECO:0007669"/>
    <property type="project" value="InterPro"/>
</dbReference>
<name>A0AAF0DPA5_9EURO</name>
<keyword evidence="3" id="KW-0999">Mitochondrion inner membrane</keyword>
<keyword evidence="6 9" id="KW-0472">Membrane</keyword>
<evidence type="ECO:0000256" key="5">
    <source>
        <dbReference type="ARBA" id="ARBA00023128"/>
    </source>
</evidence>
<evidence type="ECO:0000259" key="10">
    <source>
        <dbReference type="PROSITE" id="PS51758"/>
    </source>
</evidence>
<evidence type="ECO:0000256" key="3">
    <source>
        <dbReference type="ARBA" id="ARBA00022792"/>
    </source>
</evidence>
<evidence type="ECO:0000256" key="7">
    <source>
        <dbReference type="PROSITE-ProRule" id="PRU01094"/>
    </source>
</evidence>
<dbReference type="GO" id="GO:0030003">
    <property type="term" value="P:intracellular monoatomic cation homeostasis"/>
    <property type="evidence" value="ECO:0007669"/>
    <property type="project" value="TreeGrafter"/>
</dbReference>
<keyword evidence="12" id="KW-1185">Reference proteome</keyword>
<gene>
    <name evidence="11" type="ORF">PRK78_005895</name>
</gene>
<evidence type="ECO:0000256" key="8">
    <source>
        <dbReference type="SAM" id="MobiDB-lite"/>
    </source>
</evidence>
<dbReference type="GO" id="GO:0005743">
    <property type="term" value="C:mitochondrial inner membrane"/>
    <property type="evidence" value="ECO:0007669"/>
    <property type="project" value="UniProtKB-SubCell"/>
</dbReference>
<evidence type="ECO:0000256" key="4">
    <source>
        <dbReference type="ARBA" id="ARBA00022989"/>
    </source>
</evidence>
<organism evidence="11 12">
    <name type="scientific">Emydomyces testavorans</name>
    <dbReference type="NCBI Taxonomy" id="2070801"/>
    <lineage>
        <taxon>Eukaryota</taxon>
        <taxon>Fungi</taxon>
        <taxon>Dikarya</taxon>
        <taxon>Ascomycota</taxon>
        <taxon>Pezizomycotina</taxon>
        <taxon>Eurotiomycetes</taxon>
        <taxon>Eurotiomycetidae</taxon>
        <taxon>Onygenales</taxon>
        <taxon>Nannizziopsiaceae</taxon>
        <taxon>Emydomyces</taxon>
    </lineage>
</organism>
<keyword evidence="2 9" id="KW-0812">Transmembrane</keyword>
<evidence type="ECO:0000313" key="12">
    <source>
        <dbReference type="Proteomes" id="UP001219355"/>
    </source>
</evidence>
<keyword evidence="5 7" id="KW-0496">Mitochondrion</keyword>
<feature type="transmembrane region" description="Helical" evidence="9">
    <location>
        <begin position="204"/>
        <end position="227"/>
    </location>
</feature>
<evidence type="ECO:0000256" key="1">
    <source>
        <dbReference type="ARBA" id="ARBA00004434"/>
    </source>
</evidence>
<reference evidence="11" key="1">
    <citation type="submission" date="2023-03" db="EMBL/GenBank/DDBJ databases">
        <title>Emydomyces testavorans Genome Sequence.</title>
        <authorList>
            <person name="Hoyer L."/>
        </authorList>
    </citation>
    <scope>NUCLEOTIDE SEQUENCE</scope>
    <source>
        <strain evidence="11">16-2883</strain>
    </source>
</reference>
<keyword evidence="4 9" id="KW-1133">Transmembrane helix</keyword>
<feature type="region of interest" description="Disordered" evidence="8">
    <location>
        <begin position="48"/>
        <end position="116"/>
    </location>
</feature>
<evidence type="ECO:0000313" key="11">
    <source>
        <dbReference type="EMBL" id="WEW60410.1"/>
    </source>
</evidence>
<comment type="subcellular location">
    <subcellularLocation>
        <location evidence="1">Mitochondrion inner membrane</location>
        <topology evidence="1">Single-pass membrane protein</topology>
    </subcellularLocation>
</comment>